<organism evidence="3 4">
    <name type="scientific">Sinimarinibacterium thermocellulolyticum</name>
    <dbReference type="NCBI Taxonomy" id="3170016"/>
    <lineage>
        <taxon>Bacteria</taxon>
        <taxon>Pseudomonadati</taxon>
        <taxon>Pseudomonadota</taxon>
        <taxon>Gammaproteobacteria</taxon>
        <taxon>Nevskiales</taxon>
        <taxon>Nevskiaceae</taxon>
        <taxon>Sinimarinibacterium</taxon>
    </lineage>
</organism>
<protein>
    <recommendedName>
        <fullName evidence="5">Esterase</fullName>
    </recommendedName>
</protein>
<keyword evidence="2" id="KW-0378">Hydrolase</keyword>
<comment type="similarity">
    <text evidence="1">Belongs to the esterase D family.</text>
</comment>
<evidence type="ECO:0000256" key="2">
    <source>
        <dbReference type="ARBA" id="ARBA00022801"/>
    </source>
</evidence>
<name>A0ABV2AF37_9GAMM</name>
<sequence>MTSEPRSRFLIDLYAAACERLPAVECITLTADGGKAPCELVVGLPLSYARHRRRYPLAIVFDGQAMCGSVIEMSRLMADTREIRESLVVVVRTPTHQWLAGSAPPARAITALLAALARRYRIDGGPVLAFAGGDGAAAPALAAAADPRLRLYGEGDHGIAAFVDALRRLLSTGIEYGRGMPALRRPWWTPLLRACAPLARRLMRPPTEPPGREGLHRLRSHALDRDFEIFVWLPQAASLERPVPALFVLDASIEFSTVAEAAYRLAAAGSIEPVAVIGVGVPRAEGHYGFAFRRFEEFSPMPSDGYAWGDDLGHIFRALFALRGEDARLRLGRAPDLLTFLTDELLPVLLHLPIDTDALGLLGHSAGGTFVGYALAQPRSPFRDYIGVSPGIAIGGDWLLRALPSAHPALRTRSARFVIGGEERINAFNVIAGIPRTRSYVEQLCARGIDARYGCYDGETHSSIYPRAVEDALKAVYARPAVDRSWRSA</sequence>
<dbReference type="Proteomes" id="UP001465331">
    <property type="component" value="Unassembled WGS sequence"/>
</dbReference>
<keyword evidence="4" id="KW-1185">Reference proteome</keyword>
<dbReference type="InterPro" id="IPR052558">
    <property type="entry name" value="Siderophore_Hydrolase_D"/>
</dbReference>
<comment type="caution">
    <text evidence="3">The sequence shown here is derived from an EMBL/GenBank/DDBJ whole genome shotgun (WGS) entry which is preliminary data.</text>
</comment>
<dbReference type="InterPro" id="IPR029058">
    <property type="entry name" value="AB_hydrolase_fold"/>
</dbReference>
<dbReference type="EMBL" id="JBEPIJ010000025">
    <property type="protein sequence ID" value="MES0875259.1"/>
    <property type="molecule type" value="Genomic_DNA"/>
</dbReference>
<evidence type="ECO:0000313" key="4">
    <source>
        <dbReference type="Proteomes" id="UP001465331"/>
    </source>
</evidence>
<evidence type="ECO:0008006" key="5">
    <source>
        <dbReference type="Google" id="ProtNLM"/>
    </source>
</evidence>
<dbReference type="SUPFAM" id="SSF53474">
    <property type="entry name" value="alpha/beta-Hydrolases"/>
    <property type="match status" value="1"/>
</dbReference>
<evidence type="ECO:0000313" key="3">
    <source>
        <dbReference type="EMBL" id="MES0875259.1"/>
    </source>
</evidence>
<dbReference type="PANTHER" id="PTHR40841:SF2">
    <property type="entry name" value="SIDEROPHORE-DEGRADING ESTERASE (EUROFUNG)"/>
    <property type="match status" value="1"/>
</dbReference>
<gene>
    <name evidence="3" type="ORF">ABSH63_14750</name>
</gene>
<dbReference type="Gene3D" id="3.40.50.1820">
    <property type="entry name" value="alpha/beta hydrolase"/>
    <property type="match status" value="1"/>
</dbReference>
<dbReference type="PANTHER" id="PTHR40841">
    <property type="entry name" value="SIDEROPHORE TRIACETYLFUSARININE C ESTERASE"/>
    <property type="match status" value="1"/>
</dbReference>
<accession>A0ABV2AF37</accession>
<proteinExistence type="inferred from homology"/>
<dbReference type="RefSeq" id="WP_352890736.1">
    <property type="nucleotide sequence ID" value="NZ_JBEPIJ010000025.1"/>
</dbReference>
<evidence type="ECO:0000256" key="1">
    <source>
        <dbReference type="ARBA" id="ARBA00005622"/>
    </source>
</evidence>
<reference evidence="3 4" key="1">
    <citation type="submission" date="2024-06" db="EMBL/GenBank/DDBJ databases">
        <authorList>
            <person name="Li Z."/>
            <person name="Jiang Y."/>
        </authorList>
    </citation>
    <scope>NUCLEOTIDE SEQUENCE [LARGE SCALE GENOMIC DNA]</scope>
    <source>
        <strain evidence="3 4">HSW-8</strain>
    </source>
</reference>